<dbReference type="AlphaFoldDB" id="A0A0F9NRT6"/>
<reference evidence="2" key="1">
    <citation type="journal article" date="2015" name="Nature">
        <title>Complex archaea that bridge the gap between prokaryotes and eukaryotes.</title>
        <authorList>
            <person name="Spang A."/>
            <person name="Saw J.H."/>
            <person name="Jorgensen S.L."/>
            <person name="Zaremba-Niedzwiedzka K."/>
            <person name="Martijn J."/>
            <person name="Lind A.E."/>
            <person name="van Eijk R."/>
            <person name="Schleper C."/>
            <person name="Guy L."/>
            <person name="Ettema T.J."/>
        </authorList>
    </citation>
    <scope>NUCLEOTIDE SEQUENCE</scope>
</reference>
<sequence>MLHAQEKTAAFETIQRIGKGLTNIAKIFTTRRWDNKLQELQNRATVGDETAQHMMSMLGMLSVAAGAAGGLGTARLLGAGRGGLALGTAAGSALGTLPLAVAGDRKPSMMLPGFDMDKALKAGRIETGSRPMKKEADGLLKLDAKGVSLPALRALYSRDIAGALQHPGIVALVARRKERVRRLTEELNNPGSHLKTQEEATGPTAGEQMMPMTSLPMAPGAPIPPSNHLGLLGGGGGGVGMPAGGMPGKISARLDAFFKKDSAPVAADTSTGKRAEAFKYGFFTKIAECGLMPSEFHTLIEKRAGLAIPFFAGQTAGRAVGKVGEEAGGLAKWLAGTAGKTGLFLGKLPLWLALLGGTGAGISYRMLTAPGYADPEELQHIEQTSLYKRLGREASMRARRMQIKRLAQAGTKEKGVKVPRIEAAA</sequence>
<gene>
    <name evidence="2" type="ORF">LCGC14_0917690</name>
</gene>
<evidence type="ECO:0000256" key="1">
    <source>
        <dbReference type="SAM" id="MobiDB-lite"/>
    </source>
</evidence>
<dbReference type="EMBL" id="LAZR01003084">
    <property type="protein sequence ID" value="KKN22195.1"/>
    <property type="molecule type" value="Genomic_DNA"/>
</dbReference>
<name>A0A0F9NRT6_9ZZZZ</name>
<proteinExistence type="predicted"/>
<evidence type="ECO:0000313" key="2">
    <source>
        <dbReference type="EMBL" id="KKN22195.1"/>
    </source>
</evidence>
<organism evidence="2">
    <name type="scientific">marine sediment metagenome</name>
    <dbReference type="NCBI Taxonomy" id="412755"/>
    <lineage>
        <taxon>unclassified sequences</taxon>
        <taxon>metagenomes</taxon>
        <taxon>ecological metagenomes</taxon>
    </lineage>
</organism>
<protein>
    <submittedName>
        <fullName evidence="2">Uncharacterized protein</fullName>
    </submittedName>
</protein>
<feature type="region of interest" description="Disordered" evidence="1">
    <location>
        <begin position="186"/>
        <end position="207"/>
    </location>
</feature>
<comment type="caution">
    <text evidence="2">The sequence shown here is derived from an EMBL/GenBank/DDBJ whole genome shotgun (WGS) entry which is preliminary data.</text>
</comment>
<accession>A0A0F9NRT6</accession>